<accession>A0A1X7SX52</accession>
<organism evidence="2">
    <name type="scientific">Amphimedon queenslandica</name>
    <name type="common">Sponge</name>
    <dbReference type="NCBI Taxonomy" id="400682"/>
    <lineage>
        <taxon>Eukaryota</taxon>
        <taxon>Metazoa</taxon>
        <taxon>Porifera</taxon>
        <taxon>Demospongiae</taxon>
        <taxon>Heteroscleromorpha</taxon>
        <taxon>Haplosclerida</taxon>
        <taxon>Niphatidae</taxon>
        <taxon>Amphimedon</taxon>
    </lineage>
</organism>
<proteinExistence type="predicted"/>
<name>A0A1X7SX52_AMPQE</name>
<dbReference type="Gene3D" id="1.10.533.10">
    <property type="entry name" value="Death Domain, Fas"/>
    <property type="match status" value="1"/>
</dbReference>
<dbReference type="InterPro" id="IPR011029">
    <property type="entry name" value="DEATH-like_dom_sf"/>
</dbReference>
<protein>
    <recommendedName>
        <fullName evidence="3">Death domain-containing protein</fullName>
    </recommendedName>
</protein>
<evidence type="ECO:0008006" key="3">
    <source>
        <dbReference type="Google" id="ProtNLM"/>
    </source>
</evidence>
<feature type="region of interest" description="Disordered" evidence="1">
    <location>
        <begin position="120"/>
        <end position="146"/>
    </location>
</feature>
<sequence>DHGTIMDLIGKHIASKYKELAAQFRIPQGTIDTIACDNRRAWDGLNDVVAEWLRGNTEVYDKGVRASARWLYDAVRTMNKKLGTKIAKKFGIPEQSDGSTQKGTIDKDLAANTFGIAKGAGEDKENLQEQSQGAGKDKENLQEQSQDKELNMEAVMNIFDSSAQHCMTIAAGLNVRTADLMSTPGAANTNLIIVFQRWFEANRDVNWDALIKLCDDYPDKLGKAKSNLLAYISAKCVRVHNTRSTHYTI</sequence>
<evidence type="ECO:0000256" key="1">
    <source>
        <dbReference type="SAM" id="MobiDB-lite"/>
    </source>
</evidence>
<dbReference type="InParanoid" id="A0A1X7SX52"/>
<dbReference type="AlphaFoldDB" id="A0A1X7SX52"/>
<reference evidence="2" key="1">
    <citation type="submission" date="2017-05" db="UniProtKB">
        <authorList>
            <consortium name="EnsemblMetazoa"/>
        </authorList>
    </citation>
    <scope>IDENTIFICATION</scope>
</reference>
<evidence type="ECO:0000313" key="2">
    <source>
        <dbReference type="EnsemblMetazoa" id="Aqu2.1.06740_001"/>
    </source>
</evidence>
<feature type="compositionally biased region" description="Basic and acidic residues" evidence="1">
    <location>
        <begin position="135"/>
        <end position="146"/>
    </location>
</feature>
<dbReference type="EnsemblMetazoa" id="Aqu2.1.06740_001">
    <property type="protein sequence ID" value="Aqu2.1.06740_001"/>
    <property type="gene ID" value="Aqu2.1.06740"/>
</dbReference>